<accession>A0A5P9S655</accession>
<sequence>MCLRRHSRKRAGTPSRTGGAYTATCVSDPSGPALFSPTPTRGERAPSGIPDAVSTGHRKRPGRVGRFSPVISARRPCRDLDTSIGSAGAVRATAVRDRWPHTGEGPSLERATRSATGDRVGLGTRRGRTETLLALVGARAKGTIPLTN</sequence>
<feature type="compositionally biased region" description="Basic residues" evidence="1">
    <location>
        <begin position="1"/>
        <end position="11"/>
    </location>
</feature>
<organism evidence="2">
    <name type="scientific">Human betaherpesvirus 6</name>
    <dbReference type="NCBI Taxonomy" id="10368"/>
    <lineage>
        <taxon>Viruses</taxon>
        <taxon>Duplodnaviria</taxon>
        <taxon>Heunggongvirae</taxon>
        <taxon>Peploviricota</taxon>
        <taxon>Herviviricetes</taxon>
        <taxon>Herpesvirales</taxon>
        <taxon>Orthoherpesviridae</taxon>
        <taxon>Betaherpesvirinae</taxon>
        <taxon>Roseolovirus</taxon>
    </lineage>
</organism>
<name>A0A5P9S655_9BETA</name>
<proteinExistence type="predicted"/>
<evidence type="ECO:0000256" key="1">
    <source>
        <dbReference type="SAM" id="MobiDB-lite"/>
    </source>
</evidence>
<evidence type="ECO:0000313" key="2">
    <source>
        <dbReference type="EMBL" id="QFV30595.1"/>
    </source>
</evidence>
<feature type="region of interest" description="Disordered" evidence="1">
    <location>
        <begin position="1"/>
        <end position="64"/>
    </location>
</feature>
<dbReference type="EMBL" id="KY274516">
    <property type="protein sequence ID" value="QFV30595.1"/>
    <property type="molecule type" value="Genomic_DNA"/>
</dbReference>
<feature type="region of interest" description="Disordered" evidence="1">
    <location>
        <begin position="97"/>
        <end position="123"/>
    </location>
</feature>
<protein>
    <submittedName>
        <fullName evidence="2">Uncharacterized protein</fullName>
    </submittedName>
</protein>
<reference evidence="2" key="1">
    <citation type="journal article" date="2018" name="BMC Genomics">
        <title>Comparative genomic, transcriptomic, and proteomic reannotation of human herpesvirus 6.</title>
        <authorList>
            <person name="Greninger A.L."/>
            <person name="Knudsen G.M."/>
            <person name="Roychoudhury P."/>
            <person name="Hanson D.J."/>
            <person name="Sedlak R.H."/>
            <person name="Xie H."/>
            <person name="Guan J."/>
            <person name="Nguyen T."/>
            <person name="Peddu V."/>
            <person name="Boeckh M."/>
            <person name="Huang M.L."/>
            <person name="Cook L."/>
            <person name="Depledge D.P."/>
            <person name="Zerr D.M."/>
            <person name="Koelle D.M."/>
            <person name="Gantt S."/>
            <person name="Yoshikawa T."/>
            <person name="Caserta M."/>
            <person name="Hill J.A."/>
            <person name="Jerome K.R."/>
        </authorList>
    </citation>
    <scope>NUCLEOTIDE SEQUENCE</scope>
    <source>
        <strain evidence="2">HP30A9</strain>
    </source>
</reference>